<sequence>MFDRAEKKVSELGQSVSVAKKEDAKLLERASFAEQDMQNGLQRLIKSGSEIRKLANSVYKIECQAEDLMAGLRQVPGREAIQLRSEVASMADTAKQQRITLQKRILKISELGVSV</sequence>
<keyword evidence="2" id="KW-1185">Reference proteome</keyword>
<evidence type="ECO:0000313" key="1">
    <source>
        <dbReference type="EMBL" id="KAK1280492.1"/>
    </source>
</evidence>
<evidence type="ECO:0000313" key="2">
    <source>
        <dbReference type="Proteomes" id="UP001179952"/>
    </source>
</evidence>
<dbReference type="InterPro" id="IPR053284">
    <property type="entry name" value="RGS1-HXK1_interactor"/>
</dbReference>
<reference evidence="1" key="2">
    <citation type="submission" date="2023-06" db="EMBL/GenBank/DDBJ databases">
        <authorList>
            <person name="Ma L."/>
            <person name="Liu K.-W."/>
            <person name="Li Z."/>
            <person name="Hsiao Y.-Y."/>
            <person name="Qi Y."/>
            <person name="Fu T."/>
            <person name="Tang G."/>
            <person name="Zhang D."/>
            <person name="Sun W.-H."/>
            <person name="Liu D.-K."/>
            <person name="Li Y."/>
            <person name="Chen G.-Z."/>
            <person name="Liu X.-D."/>
            <person name="Liao X.-Y."/>
            <person name="Jiang Y.-T."/>
            <person name="Yu X."/>
            <person name="Hao Y."/>
            <person name="Huang J."/>
            <person name="Zhao X.-W."/>
            <person name="Ke S."/>
            <person name="Chen Y.-Y."/>
            <person name="Wu W.-L."/>
            <person name="Hsu J.-L."/>
            <person name="Lin Y.-F."/>
            <person name="Huang M.-D."/>
            <person name="Li C.-Y."/>
            <person name="Huang L."/>
            <person name="Wang Z.-W."/>
            <person name="Zhao X."/>
            <person name="Zhong W.-Y."/>
            <person name="Peng D.-H."/>
            <person name="Ahmad S."/>
            <person name="Lan S."/>
            <person name="Zhang J.-S."/>
            <person name="Tsai W.-C."/>
            <person name="Van De Peer Y."/>
            <person name="Liu Z.-J."/>
        </authorList>
    </citation>
    <scope>NUCLEOTIDE SEQUENCE</scope>
    <source>
        <strain evidence="1">SCP</strain>
        <tissue evidence="1">Leaves</tissue>
    </source>
</reference>
<proteinExistence type="predicted"/>
<comment type="caution">
    <text evidence="1">The sequence shown here is derived from an EMBL/GenBank/DDBJ whole genome shotgun (WGS) entry which is preliminary data.</text>
</comment>
<accession>A0AAV9BWI0</accession>
<dbReference type="PANTHER" id="PTHR34554">
    <property type="entry name" value="RGS1-HXK1-INTERACTING PROTEIN 1"/>
    <property type="match status" value="1"/>
</dbReference>
<dbReference type="EMBL" id="JAUJYN010000001">
    <property type="protein sequence ID" value="KAK1280492.1"/>
    <property type="molecule type" value="Genomic_DNA"/>
</dbReference>
<protein>
    <submittedName>
        <fullName evidence="1">Uncharacterized protein</fullName>
    </submittedName>
</protein>
<dbReference type="PANTHER" id="PTHR34554:SF2">
    <property type="entry name" value="RGS1-HXK1-INTERACTING PROTEIN 1"/>
    <property type="match status" value="1"/>
</dbReference>
<gene>
    <name evidence="1" type="ORF">QJS04_geneDACA015142</name>
</gene>
<name>A0AAV9BWI0_ACOGR</name>
<dbReference type="Proteomes" id="UP001179952">
    <property type="component" value="Unassembled WGS sequence"/>
</dbReference>
<dbReference type="AlphaFoldDB" id="A0AAV9BWI0"/>
<reference evidence="1" key="1">
    <citation type="journal article" date="2023" name="Nat. Commun.">
        <title>Diploid and tetraploid genomes of Acorus and the evolution of monocots.</title>
        <authorList>
            <person name="Ma L."/>
            <person name="Liu K.W."/>
            <person name="Li Z."/>
            <person name="Hsiao Y.Y."/>
            <person name="Qi Y."/>
            <person name="Fu T."/>
            <person name="Tang G.D."/>
            <person name="Zhang D."/>
            <person name="Sun W.H."/>
            <person name="Liu D.K."/>
            <person name="Li Y."/>
            <person name="Chen G.Z."/>
            <person name="Liu X.D."/>
            <person name="Liao X.Y."/>
            <person name="Jiang Y.T."/>
            <person name="Yu X."/>
            <person name="Hao Y."/>
            <person name="Huang J."/>
            <person name="Zhao X.W."/>
            <person name="Ke S."/>
            <person name="Chen Y.Y."/>
            <person name="Wu W.L."/>
            <person name="Hsu J.L."/>
            <person name="Lin Y.F."/>
            <person name="Huang M.D."/>
            <person name="Li C.Y."/>
            <person name="Huang L."/>
            <person name="Wang Z.W."/>
            <person name="Zhao X."/>
            <person name="Zhong W.Y."/>
            <person name="Peng D.H."/>
            <person name="Ahmad S."/>
            <person name="Lan S."/>
            <person name="Zhang J.S."/>
            <person name="Tsai W.C."/>
            <person name="Van de Peer Y."/>
            <person name="Liu Z.J."/>
        </authorList>
    </citation>
    <scope>NUCLEOTIDE SEQUENCE</scope>
    <source>
        <strain evidence="1">SCP</strain>
    </source>
</reference>
<organism evidence="1 2">
    <name type="scientific">Acorus gramineus</name>
    <name type="common">Dwarf sweet flag</name>
    <dbReference type="NCBI Taxonomy" id="55184"/>
    <lineage>
        <taxon>Eukaryota</taxon>
        <taxon>Viridiplantae</taxon>
        <taxon>Streptophyta</taxon>
        <taxon>Embryophyta</taxon>
        <taxon>Tracheophyta</taxon>
        <taxon>Spermatophyta</taxon>
        <taxon>Magnoliopsida</taxon>
        <taxon>Liliopsida</taxon>
        <taxon>Acoraceae</taxon>
        <taxon>Acorus</taxon>
    </lineage>
</organism>